<dbReference type="PROSITE" id="PS00584">
    <property type="entry name" value="PFKB_KINASES_2"/>
    <property type="match status" value="1"/>
</dbReference>
<sequence length="296" mass="32458">MISVVGHTAIDHLFRVPKLPGRHNSTYITGHEVYFGGGAANIAAGIAVLGERCRLVSAVGGDFPGSDYDRWLHDLEIVQDFTQVKDARTATAYVFTDDDGDQETFFEWGASTAFSRAEAPALDFVHMATADPDFNVRVAEKSKFASFDPGQDLLRYTRDQLEIILANVDILFSNNHEMDRMCDMLGLERSALVASIPMTVTTRGAEGSLLCMDGEEYHVPAVSVEAVDPTGAGDGYRAGFLTAFRKGYAPLDCCRVGAVVSSFVVERPGTQTNLPDWERMLGRYRKVFDEPGEIIV</sequence>
<keyword evidence="2 4" id="KW-0808">Transferase</keyword>
<evidence type="ECO:0000256" key="3">
    <source>
        <dbReference type="ARBA" id="ARBA00022777"/>
    </source>
</evidence>
<proteinExistence type="inferred from homology"/>
<dbReference type="PRINTS" id="PR00990">
    <property type="entry name" value="RIBOKINASE"/>
</dbReference>
<comment type="similarity">
    <text evidence="1 4">Belongs to the carbohydrate kinase PfkB family.</text>
</comment>
<dbReference type="PANTHER" id="PTHR10584:SF166">
    <property type="entry name" value="RIBOKINASE"/>
    <property type="match status" value="1"/>
</dbReference>
<keyword evidence="7" id="KW-1185">Reference proteome</keyword>
<reference evidence="6 7" key="1">
    <citation type="journal article" date="2015" name="Int. J. Syst. Evol. Microbiol.">
        <title>Methanoculleus sediminis sp. nov., a methanogen from sediments near a submarine mud volcano.</title>
        <authorList>
            <person name="Chen S.C."/>
            <person name="Chen M.F."/>
            <person name="Lai M.C."/>
            <person name="Weng C.Y."/>
            <person name="Wu S.Y."/>
            <person name="Lin S."/>
            <person name="Yang T.F."/>
            <person name="Chen P.C."/>
        </authorList>
    </citation>
    <scope>NUCLEOTIDE SEQUENCE [LARGE SCALE GENOMIC DNA]</scope>
    <source>
        <strain evidence="6 7">S3Fa</strain>
    </source>
</reference>
<dbReference type="OrthoDB" id="26949at2157"/>
<organism evidence="6 7">
    <name type="scientific">Methanoculleus sediminis</name>
    <dbReference type="NCBI Taxonomy" id="1550566"/>
    <lineage>
        <taxon>Archaea</taxon>
        <taxon>Methanobacteriati</taxon>
        <taxon>Methanobacteriota</taxon>
        <taxon>Stenosarchaea group</taxon>
        <taxon>Methanomicrobia</taxon>
        <taxon>Methanomicrobiales</taxon>
        <taxon>Methanomicrobiaceae</taxon>
        <taxon>Methanoculleus</taxon>
    </lineage>
</organism>
<feature type="domain" description="Carbohydrate kinase PfkB" evidence="5">
    <location>
        <begin position="2"/>
        <end position="276"/>
    </location>
</feature>
<dbReference type="Gene3D" id="3.40.1190.20">
    <property type="match status" value="1"/>
</dbReference>
<dbReference type="STRING" id="1550566.SZ63_11800"/>
<dbReference type="InterPro" id="IPR002139">
    <property type="entry name" value="Ribo/fructo_kinase"/>
</dbReference>
<dbReference type="RefSeq" id="WP_048185636.1">
    <property type="nucleotide sequence ID" value="NZ_JXOJ01000008.1"/>
</dbReference>
<keyword evidence="3 4" id="KW-0418">Kinase</keyword>
<name>A0A0H1QWD8_9EURY</name>
<evidence type="ECO:0000256" key="1">
    <source>
        <dbReference type="ARBA" id="ARBA00010688"/>
    </source>
</evidence>
<dbReference type="InterPro" id="IPR029056">
    <property type="entry name" value="Ribokinase-like"/>
</dbReference>
<dbReference type="InterPro" id="IPR002173">
    <property type="entry name" value="Carboh/pur_kinase_PfkB_CS"/>
</dbReference>
<dbReference type="Pfam" id="PF00294">
    <property type="entry name" value="PfkB"/>
    <property type="match status" value="1"/>
</dbReference>
<gene>
    <name evidence="6" type="ORF">SZ63_11800</name>
</gene>
<dbReference type="AlphaFoldDB" id="A0A0H1QWD8"/>
<dbReference type="GO" id="GO:0006796">
    <property type="term" value="P:phosphate-containing compound metabolic process"/>
    <property type="evidence" value="ECO:0007669"/>
    <property type="project" value="UniProtKB-ARBA"/>
</dbReference>
<evidence type="ECO:0000256" key="2">
    <source>
        <dbReference type="ARBA" id="ARBA00022679"/>
    </source>
</evidence>
<evidence type="ECO:0000259" key="5">
    <source>
        <dbReference type="Pfam" id="PF00294"/>
    </source>
</evidence>
<protein>
    <submittedName>
        <fullName evidence="6">Sugar kinase</fullName>
    </submittedName>
</protein>
<dbReference type="EMBL" id="JXOJ01000008">
    <property type="protein sequence ID" value="KLK87265.1"/>
    <property type="molecule type" value="Genomic_DNA"/>
</dbReference>
<dbReference type="InterPro" id="IPR011611">
    <property type="entry name" value="PfkB_dom"/>
</dbReference>
<dbReference type="PATRIC" id="fig|1550566.3.peg.2580"/>
<evidence type="ECO:0000313" key="7">
    <source>
        <dbReference type="Proteomes" id="UP000035301"/>
    </source>
</evidence>
<dbReference type="CDD" id="cd01942">
    <property type="entry name" value="ribokinase_group_A"/>
    <property type="match status" value="1"/>
</dbReference>
<dbReference type="Proteomes" id="UP000035301">
    <property type="component" value="Unassembled WGS sequence"/>
</dbReference>
<dbReference type="PANTHER" id="PTHR10584">
    <property type="entry name" value="SUGAR KINASE"/>
    <property type="match status" value="1"/>
</dbReference>
<accession>A0A0H1QWD8</accession>
<dbReference type="PROSITE" id="PS00583">
    <property type="entry name" value="PFKB_KINASES_1"/>
    <property type="match status" value="1"/>
</dbReference>
<comment type="caution">
    <text evidence="6">The sequence shown here is derived from an EMBL/GenBank/DDBJ whole genome shotgun (WGS) entry which is preliminary data.</text>
</comment>
<evidence type="ECO:0000313" key="6">
    <source>
        <dbReference type="EMBL" id="KLK87265.1"/>
    </source>
</evidence>
<dbReference type="GO" id="GO:0016301">
    <property type="term" value="F:kinase activity"/>
    <property type="evidence" value="ECO:0007669"/>
    <property type="project" value="UniProtKB-KW"/>
</dbReference>
<dbReference type="SUPFAM" id="SSF53613">
    <property type="entry name" value="Ribokinase-like"/>
    <property type="match status" value="1"/>
</dbReference>
<evidence type="ECO:0000256" key="4">
    <source>
        <dbReference type="RuleBase" id="RU003704"/>
    </source>
</evidence>